<proteinExistence type="predicted"/>
<comment type="caution">
    <text evidence="1">The sequence shown here is derived from an EMBL/GenBank/DDBJ whole genome shotgun (WGS) entry which is preliminary data.</text>
</comment>
<evidence type="ECO:0000313" key="1">
    <source>
        <dbReference type="EMBL" id="CAJ2645632.1"/>
    </source>
</evidence>
<organism evidence="1 2">
    <name type="scientific">Trifolium pratense</name>
    <name type="common">Red clover</name>
    <dbReference type="NCBI Taxonomy" id="57577"/>
    <lineage>
        <taxon>Eukaryota</taxon>
        <taxon>Viridiplantae</taxon>
        <taxon>Streptophyta</taxon>
        <taxon>Embryophyta</taxon>
        <taxon>Tracheophyta</taxon>
        <taxon>Spermatophyta</taxon>
        <taxon>Magnoliopsida</taxon>
        <taxon>eudicotyledons</taxon>
        <taxon>Gunneridae</taxon>
        <taxon>Pentapetalae</taxon>
        <taxon>rosids</taxon>
        <taxon>fabids</taxon>
        <taxon>Fabales</taxon>
        <taxon>Fabaceae</taxon>
        <taxon>Papilionoideae</taxon>
        <taxon>50 kb inversion clade</taxon>
        <taxon>NPAAA clade</taxon>
        <taxon>Hologalegina</taxon>
        <taxon>IRL clade</taxon>
        <taxon>Trifolieae</taxon>
        <taxon>Trifolium</taxon>
    </lineage>
</organism>
<dbReference type="Proteomes" id="UP001177021">
    <property type="component" value="Unassembled WGS sequence"/>
</dbReference>
<name>A0ACB0JQD2_TRIPR</name>
<dbReference type="EMBL" id="CASHSV030000098">
    <property type="protein sequence ID" value="CAJ2645632.1"/>
    <property type="molecule type" value="Genomic_DNA"/>
</dbReference>
<sequence>MKAHLEARGDGIWKAVVDGPFIPMSVVNGVGTPKIQSSWDEDDKKKVLNDKKAINILQSALSMDEFFRISTCETEKEIWDTLVETHEGTAEVKRSRLNTLSQEYELSTMQPGESILNLQKRFVHLTNHLKALGKKFSNDELNLKVLRSLTREWQPKVTSISEKKSLSKMTSATLFGKLQEHEIELGRLEKHEVQEKKYKSLALKSKARDYDSNDEESQSESEEDDVVEVLVKKLKEILKRDKTKKFDKGKKFNDESTSTQNITCYECGKQGHIKTDCPKRAKKSSFKRRKESKPKRAYIAWDDNEVSSSSDSKSEEYAKLALMASHHSDDECEEVSSKSSSYDNDFQGAINELLNECKILYKTVSTQKKQIQFLEEKIDTMEMNFEIEKQSFLEKEKQNFTCKECDSLSFQIVQLKRVLERYEKGQIGLDNILSQQRHSNDKSGLGYSKFDKPNKTIFVKEIDQSTKEKVNKAQKVNHNIKKISKKKSYVPRYRSNFVPTCFYCGISGHTPNACYDCWKQESEKERIVLLFHFVEIIRGITLLSRIVGSKRVKKRGLFSCFTL</sequence>
<accession>A0ACB0JQD2</accession>
<reference evidence="1" key="1">
    <citation type="submission" date="2023-10" db="EMBL/GenBank/DDBJ databases">
        <authorList>
            <person name="Rodriguez Cubillos JULIANA M."/>
            <person name="De Vega J."/>
        </authorList>
    </citation>
    <scope>NUCLEOTIDE SEQUENCE</scope>
</reference>
<gene>
    <name evidence="1" type="ORF">MILVUS5_LOCUS14491</name>
</gene>
<keyword evidence="2" id="KW-1185">Reference proteome</keyword>
<protein>
    <submittedName>
        <fullName evidence="1">Uncharacterized protein</fullName>
    </submittedName>
</protein>
<evidence type="ECO:0000313" key="2">
    <source>
        <dbReference type="Proteomes" id="UP001177021"/>
    </source>
</evidence>